<dbReference type="HOGENOM" id="CLU_952262_0_0_9"/>
<keyword evidence="1" id="KW-1015">Disulfide bond</keyword>
<dbReference type="GO" id="GO:0006493">
    <property type="term" value="P:protein O-linked glycosylation"/>
    <property type="evidence" value="ECO:0007669"/>
    <property type="project" value="TreeGrafter"/>
</dbReference>
<accession>R4KE46</accession>
<dbReference type="GO" id="GO:0004653">
    <property type="term" value="F:polypeptide N-acetylgalactosaminyltransferase activity"/>
    <property type="evidence" value="ECO:0007669"/>
    <property type="project" value="TreeGrafter"/>
</dbReference>
<organism evidence="3 4">
    <name type="scientific">Clostridium pasteurianum BC1</name>
    <dbReference type="NCBI Taxonomy" id="86416"/>
    <lineage>
        <taxon>Bacteria</taxon>
        <taxon>Bacillati</taxon>
        <taxon>Bacillota</taxon>
        <taxon>Clostridia</taxon>
        <taxon>Eubacteriales</taxon>
        <taxon>Clostridiaceae</taxon>
        <taxon>Clostridium</taxon>
    </lineage>
</organism>
<evidence type="ECO:0000256" key="1">
    <source>
        <dbReference type="ARBA" id="ARBA00023157"/>
    </source>
</evidence>
<evidence type="ECO:0000313" key="3">
    <source>
        <dbReference type="EMBL" id="AGK97890.1"/>
    </source>
</evidence>
<dbReference type="RefSeq" id="WP_015616182.1">
    <property type="nucleotide sequence ID" value="NC_021182.1"/>
</dbReference>
<feature type="domain" description="Glycosyltransferase 2-like" evidence="2">
    <location>
        <begin position="10"/>
        <end position="175"/>
    </location>
</feature>
<evidence type="ECO:0000313" key="4">
    <source>
        <dbReference type="Proteomes" id="UP000013523"/>
    </source>
</evidence>
<dbReference type="Proteomes" id="UP000013523">
    <property type="component" value="Chromosome"/>
</dbReference>
<dbReference type="Gene3D" id="3.90.550.10">
    <property type="entry name" value="Spore Coat Polysaccharide Biosynthesis Protein SpsA, Chain A"/>
    <property type="match status" value="1"/>
</dbReference>
<dbReference type="PANTHER" id="PTHR11675">
    <property type="entry name" value="N-ACETYLGALACTOSAMINYLTRANSFERASE"/>
    <property type="match status" value="1"/>
</dbReference>
<keyword evidence="4" id="KW-1185">Reference proteome</keyword>
<dbReference type="EMBL" id="CP003261">
    <property type="protein sequence ID" value="AGK97890.1"/>
    <property type="molecule type" value="Genomic_DNA"/>
</dbReference>
<keyword evidence="3" id="KW-0808">Transferase</keyword>
<dbReference type="SUPFAM" id="SSF53448">
    <property type="entry name" value="Nucleotide-diphospho-sugar transferases"/>
    <property type="match status" value="1"/>
</dbReference>
<reference evidence="3 4" key="1">
    <citation type="submission" date="2012-01" db="EMBL/GenBank/DDBJ databases">
        <title>Complete sequence of chromosome of Clostridium pasteurianum BC1.</title>
        <authorList>
            <consortium name="US DOE Joint Genome Institute"/>
            <person name="Lucas S."/>
            <person name="Han J."/>
            <person name="Lapidus A."/>
            <person name="Cheng J.-F."/>
            <person name="Goodwin L."/>
            <person name="Pitluck S."/>
            <person name="Peters L."/>
            <person name="Mikhailova N."/>
            <person name="Teshima H."/>
            <person name="Detter J.C."/>
            <person name="Han C."/>
            <person name="Tapia R."/>
            <person name="Land M."/>
            <person name="Hauser L."/>
            <person name="Kyrpides N."/>
            <person name="Ivanova N."/>
            <person name="Pagani I."/>
            <person name="Dunn J."/>
            <person name="Taghavi S."/>
            <person name="Francis A."/>
            <person name="van der Lelie D."/>
            <person name="Woyke T."/>
        </authorList>
    </citation>
    <scope>NUCLEOTIDE SEQUENCE [LARGE SCALE GENOMIC DNA]</scope>
    <source>
        <strain evidence="3 4">BC1</strain>
    </source>
</reference>
<dbReference type="InterPro" id="IPR029044">
    <property type="entry name" value="Nucleotide-diphossugar_trans"/>
</dbReference>
<evidence type="ECO:0000259" key="2">
    <source>
        <dbReference type="Pfam" id="PF00535"/>
    </source>
</evidence>
<gene>
    <name evidence="3" type="ORF">Clopa_3062</name>
</gene>
<proteinExistence type="predicted"/>
<dbReference type="eggNOG" id="COG1216">
    <property type="taxonomic scope" value="Bacteria"/>
</dbReference>
<dbReference type="OrthoDB" id="396512at2"/>
<protein>
    <submittedName>
        <fullName evidence="3">Putative glycosyltransferase</fullName>
    </submittedName>
</protein>
<dbReference type="AlphaFoldDB" id="R4KE46"/>
<dbReference type="InterPro" id="IPR001173">
    <property type="entry name" value="Glyco_trans_2-like"/>
</dbReference>
<dbReference type="KEGG" id="cpas:Clopa_3062"/>
<dbReference type="PATRIC" id="fig|86416.3.peg.3050"/>
<dbReference type="STRING" id="86416.Clopa_3062"/>
<sequence>MDNLDIIEASVIIPCKNEINNLKMTLDSIKASKNKTIYEIIVVDDESEDNSVEFLKLQKNVYNNIVLIESKNLGCAGAKNAGAEIAKGGYLFFIDAHVKVTDYWLDNLINTMKNNRADLVAPCICNMKNVTEKGYGENWTENLKLKWILKKPEDITEIPIACGCAFGIKKDVFENVNGFDHFFQVWGREDEEICLKLWLYGYRVVVNPFVKIEHLFRKKFPYEMMSVNVTYNTLCMTYLHFNKKRIAKTIAILKFDPFFDEAAKFIKKNFHLIMFQRTKYFKKRKFDDNYFFKKFNIPY</sequence>
<dbReference type="PANTHER" id="PTHR11675:SF119">
    <property type="entry name" value="POLYPEPTIDE N-ACETYLGALACTOSAMINYLTRANSFERASE 2"/>
    <property type="match status" value="1"/>
</dbReference>
<dbReference type="Pfam" id="PF00535">
    <property type="entry name" value="Glycos_transf_2"/>
    <property type="match status" value="1"/>
</dbReference>
<name>R4KE46_CLOPA</name>